<dbReference type="Pfam" id="PF13419">
    <property type="entry name" value="HAD_2"/>
    <property type="match status" value="1"/>
</dbReference>
<comment type="caution">
    <text evidence="1">The sequence shown here is derived from an EMBL/GenBank/DDBJ whole genome shotgun (WGS) entry which is preliminary data.</text>
</comment>
<dbReference type="PRINTS" id="PR00413">
    <property type="entry name" value="HADHALOGNASE"/>
</dbReference>
<dbReference type="SUPFAM" id="SSF56784">
    <property type="entry name" value="HAD-like"/>
    <property type="match status" value="1"/>
</dbReference>
<dbReference type="PANTHER" id="PTHR43611">
    <property type="entry name" value="ALPHA-D-GLUCOSE 1-PHOSPHATE PHOSPHATASE"/>
    <property type="match status" value="1"/>
</dbReference>
<sequence length="216" mass="24913">MSYLTIAYYKSNLEALMIKNVVFDFGGVLIDWEIRHLYRSIFSDPDEMEIFLSEAFTFEANHRLDAGEAFHDVIGELQNKFPHYLEPLEAILTRWPETLGGAIEGTVDILERLYQQGTPLYGLTNWSAETFKYAEEFPFMQRFKGITVSGQVKLAKPDPQIYHRLLSDFSLKAQECLFIDDRSDNVMIAKDLGFHGVQFIDPALLDKKLIELGVYR</sequence>
<dbReference type="SFLD" id="SFLDS00003">
    <property type="entry name" value="Haloacid_Dehalogenase"/>
    <property type="match status" value="1"/>
</dbReference>
<dbReference type="Gene3D" id="1.10.150.240">
    <property type="entry name" value="Putative phosphatase, domain 2"/>
    <property type="match status" value="1"/>
</dbReference>
<name>A0ABW5BNY4_9PROT</name>
<gene>
    <name evidence="1" type="ORF">ACFSKO_18695</name>
</gene>
<dbReference type="EMBL" id="JBHUII010000013">
    <property type="protein sequence ID" value="MFD2207652.1"/>
    <property type="molecule type" value="Genomic_DNA"/>
</dbReference>
<dbReference type="CDD" id="cd02603">
    <property type="entry name" value="HAD_sEH-N_like"/>
    <property type="match status" value="1"/>
</dbReference>
<dbReference type="InterPro" id="IPR041492">
    <property type="entry name" value="HAD_2"/>
</dbReference>
<dbReference type="InterPro" id="IPR006439">
    <property type="entry name" value="HAD-SF_hydro_IA"/>
</dbReference>
<dbReference type="PANTHER" id="PTHR43611:SF3">
    <property type="entry name" value="FLAVIN MONONUCLEOTIDE HYDROLASE 1, CHLOROPLATIC"/>
    <property type="match status" value="1"/>
</dbReference>
<dbReference type="SFLD" id="SFLDG01129">
    <property type="entry name" value="C1.5:_HAD__Beta-PGM__Phosphata"/>
    <property type="match status" value="1"/>
</dbReference>
<dbReference type="Proteomes" id="UP001597294">
    <property type="component" value="Unassembled WGS sequence"/>
</dbReference>
<dbReference type="InterPro" id="IPR023198">
    <property type="entry name" value="PGP-like_dom2"/>
</dbReference>
<accession>A0ABW5BNY4</accession>
<proteinExistence type="predicted"/>
<dbReference type="RefSeq" id="WP_380254516.1">
    <property type="nucleotide sequence ID" value="NZ_JBHUII010000013.1"/>
</dbReference>
<organism evidence="1 2">
    <name type="scientific">Kiloniella antarctica</name>
    <dbReference type="NCBI Taxonomy" id="1550907"/>
    <lineage>
        <taxon>Bacteria</taxon>
        <taxon>Pseudomonadati</taxon>
        <taxon>Pseudomonadota</taxon>
        <taxon>Alphaproteobacteria</taxon>
        <taxon>Rhodospirillales</taxon>
        <taxon>Kiloniellaceae</taxon>
        <taxon>Kiloniella</taxon>
    </lineage>
</organism>
<dbReference type="GO" id="GO:0016787">
    <property type="term" value="F:hydrolase activity"/>
    <property type="evidence" value="ECO:0007669"/>
    <property type="project" value="UniProtKB-KW"/>
</dbReference>
<dbReference type="NCBIfam" id="TIGR01509">
    <property type="entry name" value="HAD-SF-IA-v3"/>
    <property type="match status" value="1"/>
</dbReference>
<evidence type="ECO:0000313" key="1">
    <source>
        <dbReference type="EMBL" id="MFD2207652.1"/>
    </source>
</evidence>
<evidence type="ECO:0000313" key="2">
    <source>
        <dbReference type="Proteomes" id="UP001597294"/>
    </source>
</evidence>
<dbReference type="InterPro" id="IPR036412">
    <property type="entry name" value="HAD-like_sf"/>
</dbReference>
<dbReference type="InterPro" id="IPR023214">
    <property type="entry name" value="HAD_sf"/>
</dbReference>
<keyword evidence="2" id="KW-1185">Reference proteome</keyword>
<keyword evidence="1" id="KW-0378">Hydrolase</keyword>
<dbReference type="Gene3D" id="3.40.50.1000">
    <property type="entry name" value="HAD superfamily/HAD-like"/>
    <property type="match status" value="1"/>
</dbReference>
<protein>
    <submittedName>
        <fullName evidence="1">HAD family hydrolase</fullName>
    </submittedName>
</protein>
<reference evidence="2" key="1">
    <citation type="journal article" date="2019" name="Int. J. Syst. Evol. Microbiol.">
        <title>The Global Catalogue of Microorganisms (GCM) 10K type strain sequencing project: providing services to taxonomists for standard genome sequencing and annotation.</title>
        <authorList>
            <consortium name="The Broad Institute Genomics Platform"/>
            <consortium name="The Broad Institute Genome Sequencing Center for Infectious Disease"/>
            <person name="Wu L."/>
            <person name="Ma J."/>
        </authorList>
    </citation>
    <scope>NUCLEOTIDE SEQUENCE [LARGE SCALE GENOMIC DNA]</scope>
    <source>
        <strain evidence="2">CGMCC 4.7192</strain>
    </source>
</reference>